<evidence type="ECO:0000256" key="2">
    <source>
        <dbReference type="ARBA" id="ARBA00022840"/>
    </source>
</evidence>
<keyword evidence="7" id="KW-1185">Reference proteome</keyword>
<keyword evidence="6" id="KW-0808">Transferase</keyword>
<feature type="domain" description="Protein kinase" evidence="5">
    <location>
        <begin position="89"/>
        <end position="386"/>
    </location>
</feature>
<evidence type="ECO:0000313" key="6">
    <source>
        <dbReference type="EMBL" id="KZF22585.1"/>
    </source>
</evidence>
<dbReference type="SUPFAM" id="SSF56112">
    <property type="entry name" value="Protein kinase-like (PK-like)"/>
    <property type="match status" value="1"/>
</dbReference>
<evidence type="ECO:0000256" key="1">
    <source>
        <dbReference type="ARBA" id="ARBA00022741"/>
    </source>
</evidence>
<dbReference type="InterPro" id="IPR008271">
    <property type="entry name" value="Ser/Thr_kinase_AS"/>
</dbReference>
<dbReference type="InterPro" id="IPR011009">
    <property type="entry name" value="Kinase-like_dom_sf"/>
</dbReference>
<keyword evidence="1 3" id="KW-0547">Nucleotide-binding</keyword>
<evidence type="ECO:0000256" key="4">
    <source>
        <dbReference type="SAM" id="MobiDB-lite"/>
    </source>
</evidence>
<dbReference type="Proteomes" id="UP000076632">
    <property type="component" value="Unassembled WGS sequence"/>
</dbReference>
<dbReference type="GO" id="GO:0005737">
    <property type="term" value="C:cytoplasm"/>
    <property type="evidence" value="ECO:0007669"/>
    <property type="project" value="TreeGrafter"/>
</dbReference>
<keyword evidence="2 3" id="KW-0067">ATP-binding</keyword>
<dbReference type="FunFam" id="3.30.200.20:FF:000447">
    <property type="entry name" value="Calcium/calmodulin dependent protein kinase"/>
    <property type="match status" value="1"/>
</dbReference>
<keyword evidence="6" id="KW-0418">Kinase</keyword>
<dbReference type="RefSeq" id="XP_018188140.1">
    <property type="nucleotide sequence ID" value="XM_018329084.1"/>
</dbReference>
<accession>A0A165GTP3</accession>
<reference evidence="6 7" key="1">
    <citation type="journal article" date="2016" name="Fungal Biol.">
        <title>The genome of Xylona heveae provides a window into fungal endophytism.</title>
        <authorList>
            <person name="Gazis R."/>
            <person name="Kuo A."/>
            <person name="Riley R."/>
            <person name="LaButti K."/>
            <person name="Lipzen A."/>
            <person name="Lin J."/>
            <person name="Amirebrahimi M."/>
            <person name="Hesse C.N."/>
            <person name="Spatafora J.W."/>
            <person name="Henrissat B."/>
            <person name="Hainaut M."/>
            <person name="Grigoriev I.V."/>
            <person name="Hibbett D.S."/>
        </authorList>
    </citation>
    <scope>NUCLEOTIDE SEQUENCE [LARGE SCALE GENOMIC DNA]</scope>
    <source>
        <strain evidence="6 7">TC161</strain>
    </source>
</reference>
<dbReference type="SMART" id="SM00220">
    <property type="entry name" value="S_TKc"/>
    <property type="match status" value="1"/>
</dbReference>
<evidence type="ECO:0000259" key="5">
    <source>
        <dbReference type="PROSITE" id="PS50011"/>
    </source>
</evidence>
<evidence type="ECO:0000256" key="3">
    <source>
        <dbReference type="PROSITE-ProRule" id="PRU10141"/>
    </source>
</evidence>
<dbReference type="PROSITE" id="PS00107">
    <property type="entry name" value="PROTEIN_KINASE_ATP"/>
    <property type="match status" value="1"/>
</dbReference>
<evidence type="ECO:0000313" key="7">
    <source>
        <dbReference type="Proteomes" id="UP000076632"/>
    </source>
</evidence>
<dbReference type="InterPro" id="IPR017441">
    <property type="entry name" value="Protein_kinase_ATP_BS"/>
</dbReference>
<feature type="region of interest" description="Disordered" evidence="4">
    <location>
        <begin position="657"/>
        <end position="700"/>
    </location>
</feature>
<organism evidence="6 7">
    <name type="scientific">Xylona heveae (strain CBS 132557 / TC161)</name>
    <dbReference type="NCBI Taxonomy" id="1328760"/>
    <lineage>
        <taxon>Eukaryota</taxon>
        <taxon>Fungi</taxon>
        <taxon>Dikarya</taxon>
        <taxon>Ascomycota</taxon>
        <taxon>Pezizomycotina</taxon>
        <taxon>Xylonomycetes</taxon>
        <taxon>Xylonales</taxon>
        <taxon>Xylonaceae</taxon>
        <taxon>Xylona</taxon>
    </lineage>
</organism>
<dbReference type="InParanoid" id="A0A165GTP3"/>
<feature type="compositionally biased region" description="Polar residues" evidence="4">
    <location>
        <begin position="68"/>
        <end position="82"/>
    </location>
</feature>
<dbReference type="FunFam" id="1.10.510.10:FF:000995">
    <property type="entry name" value="BcCMK3, calcium/calmodulin-dependent protein kinase"/>
    <property type="match status" value="1"/>
</dbReference>
<dbReference type="InterPro" id="IPR000719">
    <property type="entry name" value="Prot_kinase_dom"/>
</dbReference>
<dbReference type="Pfam" id="PF00069">
    <property type="entry name" value="Pkinase"/>
    <property type="match status" value="1"/>
</dbReference>
<feature type="region of interest" description="Disordered" evidence="4">
    <location>
        <begin position="522"/>
        <end position="583"/>
    </location>
</feature>
<dbReference type="GO" id="GO:0005524">
    <property type="term" value="F:ATP binding"/>
    <property type="evidence" value="ECO:0007669"/>
    <property type="project" value="UniProtKB-UniRule"/>
</dbReference>
<dbReference type="GO" id="GO:0035556">
    <property type="term" value="P:intracellular signal transduction"/>
    <property type="evidence" value="ECO:0007669"/>
    <property type="project" value="TreeGrafter"/>
</dbReference>
<gene>
    <name evidence="6" type="ORF">L228DRAFT_129154</name>
</gene>
<dbReference type="Gene3D" id="1.10.510.10">
    <property type="entry name" value="Transferase(Phosphotransferase) domain 1"/>
    <property type="match status" value="1"/>
</dbReference>
<dbReference type="OrthoDB" id="68483at2759"/>
<dbReference type="GO" id="GO:0004674">
    <property type="term" value="F:protein serine/threonine kinase activity"/>
    <property type="evidence" value="ECO:0007669"/>
    <property type="project" value="TreeGrafter"/>
</dbReference>
<feature type="compositionally biased region" description="Basic and acidic residues" evidence="4">
    <location>
        <begin position="528"/>
        <end position="537"/>
    </location>
</feature>
<dbReference type="STRING" id="1328760.A0A165GTP3"/>
<dbReference type="GeneID" id="28894221"/>
<feature type="binding site" evidence="3">
    <location>
        <position position="117"/>
    </location>
    <ligand>
        <name>ATP</name>
        <dbReference type="ChEBI" id="CHEBI:30616"/>
    </ligand>
</feature>
<dbReference type="CDD" id="cd14008">
    <property type="entry name" value="STKc_LKB1_CaMKK"/>
    <property type="match status" value="1"/>
</dbReference>
<dbReference type="Gene3D" id="3.30.200.20">
    <property type="entry name" value="Phosphorylase Kinase, domain 1"/>
    <property type="match status" value="1"/>
</dbReference>
<dbReference type="OMA" id="QSIRMDP"/>
<dbReference type="PANTHER" id="PTHR24346">
    <property type="entry name" value="MAP/MICROTUBULE AFFINITY-REGULATING KINASE"/>
    <property type="match status" value="1"/>
</dbReference>
<feature type="region of interest" description="Disordered" evidence="4">
    <location>
        <begin position="26"/>
        <end position="82"/>
    </location>
</feature>
<dbReference type="PROSITE" id="PS50011">
    <property type="entry name" value="PROTEIN_KINASE_DOM"/>
    <property type="match status" value="1"/>
</dbReference>
<dbReference type="AlphaFoldDB" id="A0A165GTP3"/>
<name>A0A165GTP3_XYLHT</name>
<protein>
    <submittedName>
        <fullName evidence="6">Pkinase-domain-containing protein</fullName>
    </submittedName>
</protein>
<dbReference type="PANTHER" id="PTHR24346:SF77">
    <property type="entry name" value="SERINE THREONINE PROTEIN KINASE"/>
    <property type="match status" value="1"/>
</dbReference>
<dbReference type="EMBL" id="KV407458">
    <property type="protein sequence ID" value="KZF22585.1"/>
    <property type="molecule type" value="Genomic_DNA"/>
</dbReference>
<feature type="region of interest" description="Disordered" evidence="4">
    <location>
        <begin position="131"/>
        <end position="160"/>
    </location>
</feature>
<dbReference type="FunCoup" id="A0A165GTP3">
    <property type="interactions" value="325"/>
</dbReference>
<feature type="compositionally biased region" description="Basic residues" evidence="4">
    <location>
        <begin position="49"/>
        <end position="58"/>
    </location>
</feature>
<dbReference type="PROSITE" id="PS00108">
    <property type="entry name" value="PROTEIN_KINASE_ST"/>
    <property type="match status" value="1"/>
</dbReference>
<sequence length="700" mass="77761">MATTKSSNEAQQAAGIMLSSEITVDAPALGSSGRPPMVKHLSTPAYKSPLRHHQRSHSTPRQVKETLNARSSYTDSQDGGASQHRINQYLIKQEIGRGSFGSVHLAVDQYGTEYAVKEFSKSRLRKRAQSNILRRPHDSSQRCSGRLRFGSNAPFHHPPASEDAENPLYLIKEEIAIMKKLHHPNLVSLIEVLDDPDEDSLYMVVEMCKKGVIMKVGLDERADPYTEEECRYWFRDLILGIEYLHAQGVVHRDIKPDNLLLTQDDVLKIVDFGVSEMFERATPMLIAKSAGSPAFLPPELCVLKHGKISGTAADIWSMGVTLYCLRFGRLPFEKHGMLELFESIRSDSVEFADGCDPQLQDLLSKILVKDPAKRLTIPEIRKHPWVTKEGTDPLLSAEENTAEKMEPPTEEEMNSAITDKMSKLLIVMKAVAKFKSLLTKRRPSLFQGTLGQGVRIVRPPLSTSPPASSPWLHRSKSMDLYDRRRVEQALAAEGVHRELDAITPEDRIPLPHRADSMVVVESGIQSPSDRHGSRTEESTGPTSVSEKLALGSGRESRSDVSAPTAEGGERRRANGKGHAQDPLENSILLDVGLGGDDEDGGASAYILSESPMATHDHIYEMAYQEEIDRIRKTHGRNTSLYLTRRVDNVQRLKEDETLLGRSTTPATPAKGGLASLVNRVRGQDDEKEQAGQNKQEEKSE</sequence>
<proteinExistence type="predicted"/>